<keyword evidence="5" id="KW-0676">Redox-active center</keyword>
<keyword evidence="1" id="KW-0963">Cytoplasm</keyword>
<gene>
    <name evidence="6" type="ORF">WJX75_008670</name>
</gene>
<sequence length="356" mass="37827">MISTGWAAQGKYSGTLIETEEFIQRSTGWYQGFPLFLFNGPCRSSYRTRWSRHLVLCCTGGVDEVLRSVSGAGEVSIMVVKGTNLVQEACTRHKTAPTASAALGRALLGTLLMGCFRAEGEATQVTFKGDGLLGGMQVVADALGSVKGKVGDPTADPPLRPDGKLNVGAAVGRGVLSVVRSNVAQEKPYTGFTEIKTGEVGDDLAAYLADSEQVNCALALGVSINRDCSVRAAGGYLIQVLPFASEETLQLLERNIAACPSVTELLQRGKSPRDIAERLLGGLGVSDGGPPIEPRYGPCEPEALKERMKRAVALLGPAEVQDILAKQGKIEVSCDFCRETYQFAEEEILAAAPMQQ</sequence>
<accession>A0ABR2YUR3</accession>
<dbReference type="InterPro" id="IPR000397">
    <property type="entry name" value="Heat_shock_Hsp33"/>
</dbReference>
<organism evidence="6 7">
    <name type="scientific">Coccomyxa subellipsoidea</name>
    <dbReference type="NCBI Taxonomy" id="248742"/>
    <lineage>
        <taxon>Eukaryota</taxon>
        <taxon>Viridiplantae</taxon>
        <taxon>Chlorophyta</taxon>
        <taxon>core chlorophytes</taxon>
        <taxon>Trebouxiophyceae</taxon>
        <taxon>Trebouxiophyceae incertae sedis</taxon>
        <taxon>Coccomyxaceae</taxon>
        <taxon>Coccomyxa</taxon>
    </lineage>
</organism>
<dbReference type="Proteomes" id="UP001491310">
    <property type="component" value="Unassembled WGS sequence"/>
</dbReference>
<evidence type="ECO:0000313" key="6">
    <source>
        <dbReference type="EMBL" id="KAK9915401.1"/>
    </source>
</evidence>
<evidence type="ECO:0000256" key="5">
    <source>
        <dbReference type="ARBA" id="ARBA00023284"/>
    </source>
</evidence>
<evidence type="ECO:0000256" key="3">
    <source>
        <dbReference type="ARBA" id="ARBA00023157"/>
    </source>
</evidence>
<dbReference type="EMBL" id="JALJOT010000005">
    <property type="protein sequence ID" value="KAK9915401.1"/>
    <property type="molecule type" value="Genomic_DNA"/>
</dbReference>
<dbReference type="InterPro" id="IPR016153">
    <property type="entry name" value="Heat_shock_Hsp33_N"/>
</dbReference>
<dbReference type="Gene3D" id="3.55.30.10">
    <property type="entry name" value="Hsp33 domain"/>
    <property type="match status" value="1"/>
</dbReference>
<dbReference type="PANTHER" id="PTHR30111">
    <property type="entry name" value="33 KDA CHAPERONIN"/>
    <property type="match status" value="1"/>
</dbReference>
<dbReference type="CDD" id="cd00498">
    <property type="entry name" value="Hsp33"/>
    <property type="match status" value="1"/>
</dbReference>
<dbReference type="Gene3D" id="3.90.1280.10">
    <property type="entry name" value="HSP33 redox switch-like"/>
    <property type="match status" value="1"/>
</dbReference>
<evidence type="ECO:0000256" key="4">
    <source>
        <dbReference type="ARBA" id="ARBA00023186"/>
    </source>
</evidence>
<keyword evidence="2" id="KW-0862">Zinc</keyword>
<dbReference type="InterPro" id="IPR016154">
    <property type="entry name" value="Heat_shock_Hsp33_C"/>
</dbReference>
<evidence type="ECO:0000313" key="7">
    <source>
        <dbReference type="Proteomes" id="UP001491310"/>
    </source>
</evidence>
<dbReference type="PANTHER" id="PTHR30111:SF1">
    <property type="entry name" value="33 KDA CHAPERONIN"/>
    <property type="match status" value="1"/>
</dbReference>
<dbReference type="Pfam" id="PF01430">
    <property type="entry name" value="HSP33"/>
    <property type="match status" value="1"/>
</dbReference>
<protein>
    <submittedName>
        <fullName evidence="6">Uncharacterized protein</fullName>
    </submittedName>
</protein>
<dbReference type="SUPFAM" id="SSF118352">
    <property type="entry name" value="HSP33 redox switch-like"/>
    <property type="match status" value="1"/>
</dbReference>
<evidence type="ECO:0000256" key="1">
    <source>
        <dbReference type="ARBA" id="ARBA00022490"/>
    </source>
</evidence>
<dbReference type="SUPFAM" id="SSF64397">
    <property type="entry name" value="Hsp33 domain"/>
    <property type="match status" value="1"/>
</dbReference>
<dbReference type="PIRSF" id="PIRSF005261">
    <property type="entry name" value="Heat_shock_Hsp33"/>
    <property type="match status" value="1"/>
</dbReference>
<reference evidence="6 7" key="1">
    <citation type="journal article" date="2024" name="Nat. Commun.">
        <title>Phylogenomics reveals the evolutionary origins of lichenization in chlorophyte algae.</title>
        <authorList>
            <person name="Puginier C."/>
            <person name="Libourel C."/>
            <person name="Otte J."/>
            <person name="Skaloud P."/>
            <person name="Haon M."/>
            <person name="Grisel S."/>
            <person name="Petersen M."/>
            <person name="Berrin J.G."/>
            <person name="Delaux P.M."/>
            <person name="Dal Grande F."/>
            <person name="Keller J."/>
        </authorList>
    </citation>
    <scope>NUCLEOTIDE SEQUENCE [LARGE SCALE GENOMIC DNA]</scope>
    <source>
        <strain evidence="6 7">SAG 216-7</strain>
    </source>
</reference>
<keyword evidence="3" id="KW-1015">Disulfide bond</keyword>
<evidence type="ECO:0000256" key="2">
    <source>
        <dbReference type="ARBA" id="ARBA00022833"/>
    </source>
</evidence>
<comment type="caution">
    <text evidence="6">The sequence shown here is derived from an EMBL/GenBank/DDBJ whole genome shotgun (WGS) entry which is preliminary data.</text>
</comment>
<keyword evidence="7" id="KW-1185">Reference proteome</keyword>
<proteinExistence type="predicted"/>
<name>A0ABR2YUR3_9CHLO</name>
<keyword evidence="4" id="KW-0143">Chaperone</keyword>